<accession>A0A5N3ZYC6</accession>
<dbReference type="PANTHER" id="PTHR22930">
    <property type="match status" value="1"/>
</dbReference>
<evidence type="ECO:0000256" key="1">
    <source>
        <dbReference type="ARBA" id="ARBA00001968"/>
    </source>
</evidence>
<dbReference type="EMBL" id="VVIM01001983">
    <property type="protein sequence ID" value="KAB0790067.1"/>
    <property type="molecule type" value="Genomic_DNA"/>
</dbReference>
<comment type="subcellular location">
    <subcellularLocation>
        <location evidence="2">Nucleus</location>
    </subcellularLocation>
</comment>
<dbReference type="GO" id="GO:0005634">
    <property type="term" value="C:nucleus"/>
    <property type="evidence" value="ECO:0007669"/>
    <property type="project" value="UniProtKB-SubCell"/>
</dbReference>
<evidence type="ECO:0000256" key="7">
    <source>
        <dbReference type="ARBA" id="ARBA00023242"/>
    </source>
</evidence>
<keyword evidence="7" id="KW-0539">Nucleus</keyword>
<evidence type="ECO:0000256" key="6">
    <source>
        <dbReference type="ARBA" id="ARBA00022801"/>
    </source>
</evidence>
<evidence type="ECO:0000256" key="2">
    <source>
        <dbReference type="ARBA" id="ARBA00004123"/>
    </source>
</evidence>
<organism evidence="9 10">
    <name type="scientific">Photinus pyralis</name>
    <name type="common">Common eastern firefly</name>
    <name type="synonym">Lampyris pyralis</name>
    <dbReference type="NCBI Taxonomy" id="7054"/>
    <lineage>
        <taxon>Eukaryota</taxon>
        <taxon>Metazoa</taxon>
        <taxon>Ecdysozoa</taxon>
        <taxon>Arthropoda</taxon>
        <taxon>Hexapoda</taxon>
        <taxon>Insecta</taxon>
        <taxon>Pterygota</taxon>
        <taxon>Neoptera</taxon>
        <taxon>Endopterygota</taxon>
        <taxon>Coleoptera</taxon>
        <taxon>Polyphaga</taxon>
        <taxon>Elateriformia</taxon>
        <taxon>Elateroidea</taxon>
        <taxon>Lampyridae</taxon>
        <taxon>Lampyrinae</taxon>
        <taxon>Photinus</taxon>
    </lineage>
</organism>
<dbReference type="Pfam" id="PF13359">
    <property type="entry name" value="DDE_Tnp_4"/>
    <property type="match status" value="1"/>
</dbReference>
<keyword evidence="4" id="KW-0540">Nuclease</keyword>
<proteinExistence type="inferred from homology"/>
<name>A0A5N3ZYC6_PHOPY</name>
<keyword evidence="10" id="KW-1185">Reference proteome</keyword>
<dbReference type="GO" id="GO:0004518">
    <property type="term" value="F:nuclease activity"/>
    <property type="evidence" value="ECO:0007669"/>
    <property type="project" value="UniProtKB-KW"/>
</dbReference>
<evidence type="ECO:0000259" key="8">
    <source>
        <dbReference type="Pfam" id="PF13359"/>
    </source>
</evidence>
<protein>
    <recommendedName>
        <fullName evidence="8">DDE Tnp4 domain-containing protein</fullName>
    </recommendedName>
</protein>
<dbReference type="Proteomes" id="UP000327044">
    <property type="component" value="Unassembled WGS sequence"/>
</dbReference>
<dbReference type="PANTHER" id="PTHR22930:SF269">
    <property type="entry name" value="NUCLEASE HARBI1-LIKE PROTEIN"/>
    <property type="match status" value="1"/>
</dbReference>
<dbReference type="AlphaFoldDB" id="A0A5N3ZYC6"/>
<comment type="similarity">
    <text evidence="3">Belongs to the HARBI1 family.</text>
</comment>
<dbReference type="InterPro" id="IPR045249">
    <property type="entry name" value="HARBI1-like"/>
</dbReference>
<comment type="cofactor">
    <cofactor evidence="1">
        <name>a divalent metal cation</name>
        <dbReference type="ChEBI" id="CHEBI:60240"/>
    </cofactor>
</comment>
<comment type="caution">
    <text evidence="9">The sequence shown here is derived from an EMBL/GenBank/DDBJ whole genome shotgun (WGS) entry which is preliminary data.</text>
</comment>
<evidence type="ECO:0000256" key="3">
    <source>
        <dbReference type="ARBA" id="ARBA00006958"/>
    </source>
</evidence>
<evidence type="ECO:0000256" key="5">
    <source>
        <dbReference type="ARBA" id="ARBA00022723"/>
    </source>
</evidence>
<dbReference type="GO" id="GO:0016787">
    <property type="term" value="F:hydrolase activity"/>
    <property type="evidence" value="ECO:0007669"/>
    <property type="project" value="UniProtKB-KW"/>
</dbReference>
<feature type="domain" description="DDE Tnp4" evidence="8">
    <location>
        <begin position="110"/>
        <end position="274"/>
    </location>
</feature>
<dbReference type="InterPro" id="IPR027806">
    <property type="entry name" value="HARBI1_dom"/>
</dbReference>
<dbReference type="GO" id="GO:0046872">
    <property type="term" value="F:metal ion binding"/>
    <property type="evidence" value="ECO:0007669"/>
    <property type="project" value="UniProtKB-KW"/>
</dbReference>
<dbReference type="InParanoid" id="A0A5N3ZYC6"/>
<dbReference type="FunCoup" id="A0A5N3ZYC6">
    <property type="interactions" value="1"/>
</dbReference>
<evidence type="ECO:0000313" key="10">
    <source>
        <dbReference type="Proteomes" id="UP000327044"/>
    </source>
</evidence>
<keyword evidence="6" id="KW-0378">Hydrolase</keyword>
<sequence>MSAVQVQFLINLIGPQIVKQDTIMRSAIPVYERVMVTLRFLATGDSYSSLQYLFRIPVCTIGRIVKEVTVAIYEMLKESYLKFPNTKNEWLCIANSFNSRWNFPHCVGAVDGKQVSIQNPHNSGSHYFNYKGTYSIILLAVADASYKLIYFDVGCNGRISDGGVFQNSSLHQGLEDGSIELPEPTPLPGRTDPVPYCFVGDDAFAMKPYMLKPYPYQNQPAPNRIFNYRLSRARRIIENVFGIMANKFRVLRKPIALAPETVSTTVQAICALHNYLLSDKTLKGNYIHQDLIDTENTETHTLIPGSW</sequence>
<evidence type="ECO:0000313" key="9">
    <source>
        <dbReference type="EMBL" id="KAB0790067.1"/>
    </source>
</evidence>
<reference evidence="9 10" key="1">
    <citation type="journal article" date="2018" name="Elife">
        <title>Firefly genomes illuminate parallel origins of bioluminescence in beetles.</title>
        <authorList>
            <person name="Fallon T.R."/>
            <person name="Lower S.E."/>
            <person name="Chang C.H."/>
            <person name="Bessho-Uehara M."/>
            <person name="Martin G.J."/>
            <person name="Bewick A.J."/>
            <person name="Behringer M."/>
            <person name="Debat H.J."/>
            <person name="Wong I."/>
            <person name="Day J.C."/>
            <person name="Suvorov A."/>
            <person name="Silva C.J."/>
            <person name="Stanger-Hall K.F."/>
            <person name="Hall D.W."/>
            <person name="Schmitz R.J."/>
            <person name="Nelson D.R."/>
            <person name="Lewis S.M."/>
            <person name="Shigenobu S."/>
            <person name="Bybee S.M."/>
            <person name="Larracuente A.M."/>
            <person name="Oba Y."/>
            <person name="Weng J.K."/>
        </authorList>
    </citation>
    <scope>NUCLEOTIDE SEQUENCE [LARGE SCALE GENOMIC DNA]</scope>
    <source>
        <strain evidence="9">1611_PpyrPB1</strain>
        <tissue evidence="9">Whole body</tissue>
    </source>
</reference>
<evidence type="ECO:0000256" key="4">
    <source>
        <dbReference type="ARBA" id="ARBA00022722"/>
    </source>
</evidence>
<keyword evidence="5" id="KW-0479">Metal-binding</keyword>
<gene>
    <name evidence="9" type="ORF">PPYR_15613</name>
</gene>